<dbReference type="InterPro" id="IPR036412">
    <property type="entry name" value="HAD-like_sf"/>
</dbReference>
<dbReference type="SUPFAM" id="SSF56784">
    <property type="entry name" value="HAD-like"/>
    <property type="match status" value="1"/>
</dbReference>
<keyword evidence="2" id="KW-1185">Reference proteome</keyword>
<organism evidence="1 2">
    <name type="scientific">Massarina eburnea CBS 473.64</name>
    <dbReference type="NCBI Taxonomy" id="1395130"/>
    <lineage>
        <taxon>Eukaryota</taxon>
        <taxon>Fungi</taxon>
        <taxon>Dikarya</taxon>
        <taxon>Ascomycota</taxon>
        <taxon>Pezizomycotina</taxon>
        <taxon>Dothideomycetes</taxon>
        <taxon>Pleosporomycetidae</taxon>
        <taxon>Pleosporales</taxon>
        <taxon>Massarineae</taxon>
        <taxon>Massarinaceae</taxon>
        <taxon>Massarina</taxon>
    </lineage>
</organism>
<dbReference type="Pfam" id="PF00702">
    <property type="entry name" value="Hydrolase"/>
    <property type="match status" value="1"/>
</dbReference>
<dbReference type="Gene3D" id="3.40.50.1000">
    <property type="entry name" value="HAD superfamily/HAD-like"/>
    <property type="match status" value="1"/>
</dbReference>
<dbReference type="PANTHER" id="PTHR46191">
    <property type="match status" value="1"/>
</dbReference>
<evidence type="ECO:0000313" key="2">
    <source>
        <dbReference type="Proteomes" id="UP000799753"/>
    </source>
</evidence>
<dbReference type="PANTHER" id="PTHR46191:SF2">
    <property type="entry name" value="HALOACID DEHALOGENASE-LIKE HYDROLASE DOMAIN-CONTAINING PROTEIN 3"/>
    <property type="match status" value="1"/>
</dbReference>
<proteinExistence type="predicted"/>
<protein>
    <submittedName>
        <fullName evidence="1">Haloacid dehalogenase</fullName>
    </submittedName>
</protein>
<dbReference type="InterPro" id="IPR051828">
    <property type="entry name" value="HAD-like_hydrolase_domain"/>
</dbReference>
<dbReference type="Proteomes" id="UP000799753">
    <property type="component" value="Unassembled WGS sequence"/>
</dbReference>
<evidence type="ECO:0000313" key="1">
    <source>
        <dbReference type="EMBL" id="KAF2644864.1"/>
    </source>
</evidence>
<reference evidence="1" key="1">
    <citation type="journal article" date="2020" name="Stud. Mycol.">
        <title>101 Dothideomycetes genomes: a test case for predicting lifestyles and emergence of pathogens.</title>
        <authorList>
            <person name="Haridas S."/>
            <person name="Albert R."/>
            <person name="Binder M."/>
            <person name="Bloem J."/>
            <person name="Labutti K."/>
            <person name="Salamov A."/>
            <person name="Andreopoulos B."/>
            <person name="Baker S."/>
            <person name="Barry K."/>
            <person name="Bills G."/>
            <person name="Bluhm B."/>
            <person name="Cannon C."/>
            <person name="Castanera R."/>
            <person name="Culley D."/>
            <person name="Daum C."/>
            <person name="Ezra D."/>
            <person name="Gonzalez J."/>
            <person name="Henrissat B."/>
            <person name="Kuo A."/>
            <person name="Liang C."/>
            <person name="Lipzen A."/>
            <person name="Lutzoni F."/>
            <person name="Magnuson J."/>
            <person name="Mondo S."/>
            <person name="Nolan M."/>
            <person name="Ohm R."/>
            <person name="Pangilinan J."/>
            <person name="Park H.-J."/>
            <person name="Ramirez L."/>
            <person name="Alfaro M."/>
            <person name="Sun H."/>
            <person name="Tritt A."/>
            <person name="Yoshinaga Y."/>
            <person name="Zwiers L.-H."/>
            <person name="Turgeon B."/>
            <person name="Goodwin S."/>
            <person name="Spatafora J."/>
            <person name="Crous P."/>
            <person name="Grigoriev I."/>
        </authorList>
    </citation>
    <scope>NUCLEOTIDE SEQUENCE</scope>
    <source>
        <strain evidence="1">CBS 473.64</strain>
    </source>
</reference>
<gene>
    <name evidence="1" type="ORF">P280DRAFT_514330</name>
</gene>
<accession>A0A6A6SF63</accession>
<dbReference type="InterPro" id="IPR023214">
    <property type="entry name" value="HAD_sf"/>
</dbReference>
<dbReference type="OrthoDB" id="444127at2759"/>
<sequence length="317" mass="35818">MSSTRSLPRKRNLLLAFDAFGTLFQPNIPIPQAYGTAALRHGIRCVERSEQDLKAEDYAPVKKAFSSAFKNESAKNPNYGKATGLGAEKWWANVIRDTFKPFMKPSQQVPEALISELLTRYSTRAGYDIFTDVLPFFRMLKDPALRTSTAPAWPWNKTVVGIITNSDDRVPSVLESFGLRIGPRRVGSSAQRRVEATTDDDISFVVLSYDVGVEKPNREMFQAAEEMLKETLAENGEGVEDTNIEDYEKLYVGDEFKKDYVGAKSAGWHSVLLDRERKLNEPLDSVKATELEEGCDYKEPVQVCSTIEALRRWRPYL</sequence>
<name>A0A6A6SF63_9PLEO</name>
<dbReference type="AlphaFoldDB" id="A0A6A6SF63"/>
<dbReference type="InterPro" id="IPR044924">
    <property type="entry name" value="HAD-SF_hydro_IA_REG-2-like_cap"/>
</dbReference>
<dbReference type="EMBL" id="MU006778">
    <property type="protein sequence ID" value="KAF2644864.1"/>
    <property type="molecule type" value="Genomic_DNA"/>
</dbReference>
<dbReference type="Gene3D" id="1.10.150.720">
    <property type="entry name" value="Haloacid dehalogenase-like hydrolase"/>
    <property type="match status" value="1"/>
</dbReference>
<dbReference type="GO" id="GO:0005634">
    <property type="term" value="C:nucleus"/>
    <property type="evidence" value="ECO:0007669"/>
    <property type="project" value="TreeGrafter"/>
</dbReference>